<keyword evidence="1 2" id="KW-0195">Cyclin</keyword>
<evidence type="ECO:0000256" key="2">
    <source>
        <dbReference type="RuleBase" id="RU000383"/>
    </source>
</evidence>
<dbReference type="EMBL" id="JATAAI010000019">
    <property type="protein sequence ID" value="KAK1739097.1"/>
    <property type="molecule type" value="Genomic_DNA"/>
</dbReference>
<dbReference type="SUPFAM" id="SSF47954">
    <property type="entry name" value="Cyclin-like"/>
    <property type="match status" value="2"/>
</dbReference>
<evidence type="ECO:0000259" key="3">
    <source>
        <dbReference type="SMART" id="SM00385"/>
    </source>
</evidence>
<protein>
    <submittedName>
        <fullName evidence="5">Cyclin family protein</fullName>
    </submittedName>
</protein>
<evidence type="ECO:0000259" key="4">
    <source>
        <dbReference type="SMART" id="SM01332"/>
    </source>
</evidence>
<feature type="domain" description="Cyclin-like" evidence="3">
    <location>
        <begin position="153"/>
        <end position="236"/>
    </location>
</feature>
<evidence type="ECO:0000256" key="1">
    <source>
        <dbReference type="ARBA" id="ARBA00023127"/>
    </source>
</evidence>
<reference evidence="5" key="1">
    <citation type="submission" date="2023-06" db="EMBL/GenBank/DDBJ databases">
        <title>Survivors Of The Sea: Transcriptome response of Skeletonema marinoi to long-term dormancy.</title>
        <authorList>
            <person name="Pinder M.I.M."/>
            <person name="Kourtchenko O."/>
            <person name="Robertson E.K."/>
            <person name="Larsson T."/>
            <person name="Maumus F."/>
            <person name="Osuna-Cruz C.M."/>
            <person name="Vancaester E."/>
            <person name="Stenow R."/>
            <person name="Vandepoele K."/>
            <person name="Ploug H."/>
            <person name="Bruchert V."/>
            <person name="Godhe A."/>
            <person name="Topel M."/>
        </authorList>
    </citation>
    <scope>NUCLEOTIDE SEQUENCE</scope>
    <source>
        <strain evidence="5">R05AC</strain>
    </source>
</reference>
<organism evidence="5 6">
    <name type="scientific">Skeletonema marinoi</name>
    <dbReference type="NCBI Taxonomy" id="267567"/>
    <lineage>
        <taxon>Eukaryota</taxon>
        <taxon>Sar</taxon>
        <taxon>Stramenopiles</taxon>
        <taxon>Ochrophyta</taxon>
        <taxon>Bacillariophyta</taxon>
        <taxon>Coscinodiscophyceae</taxon>
        <taxon>Thalassiosirophycidae</taxon>
        <taxon>Thalassiosirales</taxon>
        <taxon>Skeletonemataceae</taxon>
        <taxon>Skeletonema</taxon>
        <taxon>Skeletonema marinoi-dohrnii complex</taxon>
    </lineage>
</organism>
<feature type="domain" description="Cyclin-like" evidence="3">
    <location>
        <begin position="52"/>
        <end position="136"/>
    </location>
</feature>
<comment type="caution">
    <text evidence="5">The sequence shown here is derived from an EMBL/GenBank/DDBJ whole genome shotgun (WGS) entry which is preliminary data.</text>
</comment>
<proteinExistence type="inferred from homology"/>
<dbReference type="InterPro" id="IPR013763">
    <property type="entry name" value="Cyclin-like_dom"/>
</dbReference>
<dbReference type="InterPro" id="IPR004367">
    <property type="entry name" value="Cyclin_C-dom"/>
</dbReference>
<evidence type="ECO:0000313" key="5">
    <source>
        <dbReference type="EMBL" id="KAK1739097.1"/>
    </source>
</evidence>
<dbReference type="SMART" id="SM01332">
    <property type="entry name" value="Cyclin_C"/>
    <property type="match status" value="1"/>
</dbReference>
<sequence>MAAVTVIDALAQWDALTQREDAACNQVKKPSSTTSQNTNTGCPTAWREKIADWCYQVVDHCALGRDVVSYAMSYFDRIVPHYCINDTLVELVAMTCLYLAVKVHCSNKISPECMVSLSRGSFQYDQVVKMERIVLRGLNWHLHPATPHLFLEIFFSTSTDDDELMTEINETASYLLELAVCDIYFISKKPSLIARAAVLVAMDIVARPLQLNAMMENLLVNDNCSMVEKCSVRLQQIYTLMIKQDTAQEIIPESDVSITSVLSVVS</sequence>
<comment type="similarity">
    <text evidence="2">Belongs to the cyclin family.</text>
</comment>
<dbReference type="AlphaFoldDB" id="A0AAD8Y428"/>
<feature type="domain" description="Cyclin C-terminal" evidence="4">
    <location>
        <begin position="145"/>
        <end position="263"/>
    </location>
</feature>
<dbReference type="InterPro" id="IPR036915">
    <property type="entry name" value="Cyclin-like_sf"/>
</dbReference>
<accession>A0AAD8Y428</accession>
<keyword evidence="6" id="KW-1185">Reference proteome</keyword>
<evidence type="ECO:0000313" key="6">
    <source>
        <dbReference type="Proteomes" id="UP001224775"/>
    </source>
</evidence>
<dbReference type="InterPro" id="IPR006671">
    <property type="entry name" value="Cyclin_N"/>
</dbReference>
<name>A0AAD8Y428_9STRA</name>
<dbReference type="Gene3D" id="1.10.472.10">
    <property type="entry name" value="Cyclin-like"/>
    <property type="match status" value="2"/>
</dbReference>
<dbReference type="Pfam" id="PF00134">
    <property type="entry name" value="Cyclin_N"/>
    <property type="match status" value="1"/>
</dbReference>
<dbReference type="PANTHER" id="PTHR10177">
    <property type="entry name" value="CYCLINS"/>
    <property type="match status" value="1"/>
</dbReference>
<dbReference type="Pfam" id="PF02984">
    <property type="entry name" value="Cyclin_C"/>
    <property type="match status" value="1"/>
</dbReference>
<dbReference type="FunFam" id="1.10.472.10:FF:000093">
    <property type="entry name" value="Predicted protein"/>
    <property type="match status" value="1"/>
</dbReference>
<dbReference type="Proteomes" id="UP001224775">
    <property type="component" value="Unassembled WGS sequence"/>
</dbReference>
<dbReference type="CDD" id="cd20537">
    <property type="entry name" value="CYCLIN_CCNO-like_rpt2"/>
    <property type="match status" value="1"/>
</dbReference>
<dbReference type="InterPro" id="IPR039361">
    <property type="entry name" value="Cyclin"/>
</dbReference>
<dbReference type="SMART" id="SM00385">
    <property type="entry name" value="CYCLIN"/>
    <property type="match status" value="2"/>
</dbReference>
<gene>
    <name evidence="5" type="ORF">QTG54_010413</name>
</gene>